<dbReference type="CDD" id="cd17674">
    <property type="entry name" value="SWIB_BAF60A"/>
    <property type="match status" value="1"/>
</dbReference>
<sequence>MSEVYGSAPVLSLEEGAGVSMKRMIPSSGGPISGKGSSWTSPSVPSVPSAPSASTTSSSSKKKKRGSERVVGVKGEKGLEGVVDSEAYMDLVIFEKKLDSTIMRKRLDIQEALKRPVKQKRKLRIFLSSIFLPGKEEEDGTSSGGSWELRVEGRLLTDEKLPSDFSRNKKKFSSFIKSLVIELDKEMYGPDNYLVEWHRSPSTQETDGFQVKRPGDKNVRCTIILILDHQPLQYKVDPRLARLLGLHTQTRPVIVSALWQYIKSHNLQDPHEREYICCNSFLKQIFQTDKMKFAELPQRLNPLLYPPDPIVINHVISVEDFRHSDQKKTACFDIDVELDDTLKTQMNSFLLSTSSQQEILSLNSKIHETVNSIVSLKTSREFYLRFANNPQLFISKWITSQSRNVKAITDTKDYEQRKTDFYYQAWAQEAVCRYFYNQVKKRGAELGISEGFFDI</sequence>
<evidence type="ECO:0000256" key="1">
    <source>
        <dbReference type="SAM" id="MobiDB-lite"/>
    </source>
</evidence>
<dbReference type="InterPro" id="IPR019835">
    <property type="entry name" value="SWIB_domain"/>
</dbReference>
<reference evidence="3" key="1">
    <citation type="submission" date="2014-05" db="EMBL/GenBank/DDBJ databases">
        <authorList>
            <person name="Chronopoulou M."/>
        </authorList>
    </citation>
    <scope>NUCLEOTIDE SEQUENCE</scope>
    <source>
        <tissue evidence="3">Whole organism</tissue>
    </source>
</reference>
<protein>
    <recommendedName>
        <fullName evidence="2">DM2 domain-containing protein</fullName>
    </recommendedName>
</protein>
<feature type="compositionally biased region" description="Low complexity" evidence="1">
    <location>
        <begin position="25"/>
        <end position="59"/>
    </location>
</feature>
<organism evidence="3">
    <name type="scientific">Lepeophtheirus salmonis</name>
    <name type="common">Salmon louse</name>
    <name type="synonym">Caligus salmonis</name>
    <dbReference type="NCBI Taxonomy" id="72036"/>
    <lineage>
        <taxon>Eukaryota</taxon>
        <taxon>Metazoa</taxon>
        <taxon>Ecdysozoa</taxon>
        <taxon>Arthropoda</taxon>
        <taxon>Crustacea</taxon>
        <taxon>Multicrustacea</taxon>
        <taxon>Hexanauplia</taxon>
        <taxon>Copepoda</taxon>
        <taxon>Siphonostomatoida</taxon>
        <taxon>Caligidae</taxon>
        <taxon>Lepeophtheirus</taxon>
    </lineage>
</organism>
<dbReference type="Pfam" id="PF02201">
    <property type="entry name" value="SWIB"/>
    <property type="match status" value="1"/>
</dbReference>
<name>A0A0K2UEL5_LEPSM</name>
<proteinExistence type="predicted"/>
<feature type="domain" description="DM2" evidence="2">
    <location>
        <begin position="229"/>
        <end position="306"/>
    </location>
</feature>
<evidence type="ECO:0000313" key="3">
    <source>
        <dbReference type="EMBL" id="CDW36704.1"/>
    </source>
</evidence>
<dbReference type="SMART" id="SM00151">
    <property type="entry name" value="SWIB"/>
    <property type="match status" value="1"/>
</dbReference>
<dbReference type="PANTHER" id="PTHR13844">
    <property type="entry name" value="SWI/SNF-RELATED MATRIX-ASSOCIATED ACTIN-DEPENDENT REGULATOR OF CHROMATIN SUBFAMILY D"/>
    <property type="match status" value="1"/>
</dbReference>
<dbReference type="PROSITE" id="PS51925">
    <property type="entry name" value="SWIB_MDM2"/>
    <property type="match status" value="1"/>
</dbReference>
<dbReference type="InterPro" id="IPR036885">
    <property type="entry name" value="SWIB_MDM2_dom_sf"/>
</dbReference>
<dbReference type="AlphaFoldDB" id="A0A0K2UEL5"/>
<accession>A0A0K2UEL5</accession>
<feature type="region of interest" description="Disordered" evidence="1">
    <location>
        <begin position="22"/>
        <end position="71"/>
    </location>
</feature>
<dbReference type="SUPFAM" id="SSF47592">
    <property type="entry name" value="SWIB/MDM2 domain"/>
    <property type="match status" value="1"/>
</dbReference>
<dbReference type="InterPro" id="IPR003121">
    <property type="entry name" value="SWIB_MDM2_domain"/>
</dbReference>
<dbReference type="EMBL" id="HACA01019343">
    <property type="protein sequence ID" value="CDW36704.1"/>
    <property type="molecule type" value="Transcribed_RNA"/>
</dbReference>
<dbReference type="Gene3D" id="1.10.245.10">
    <property type="entry name" value="SWIB/MDM2 domain"/>
    <property type="match status" value="1"/>
</dbReference>
<dbReference type="InterPro" id="IPR038041">
    <property type="entry name" value="SMARCD1_SWIB_dom"/>
</dbReference>
<evidence type="ECO:0000259" key="2">
    <source>
        <dbReference type="PROSITE" id="PS51925"/>
    </source>
</evidence>
<dbReference type="OrthoDB" id="10263741at2759"/>